<dbReference type="GO" id="GO:0004807">
    <property type="term" value="F:triose-phosphate isomerase activity"/>
    <property type="evidence" value="ECO:0007669"/>
    <property type="project" value="UniProtKB-UniRule"/>
</dbReference>
<feature type="binding site" evidence="9">
    <location>
        <begin position="19"/>
        <end position="21"/>
    </location>
    <ligand>
        <name>substrate</name>
    </ligand>
</feature>
<evidence type="ECO:0000256" key="6">
    <source>
        <dbReference type="ARBA" id="ARBA00022490"/>
    </source>
</evidence>
<keyword evidence="5 9" id="KW-0312">Gluconeogenesis</keyword>
<dbReference type="GO" id="GO:0006096">
    <property type="term" value="P:glycolytic process"/>
    <property type="evidence" value="ECO:0007669"/>
    <property type="project" value="UniProtKB-UniRule"/>
</dbReference>
<dbReference type="FunFam" id="3.20.20.70:FF:000016">
    <property type="entry name" value="Triosephosphate isomerase"/>
    <property type="match status" value="1"/>
</dbReference>
<feature type="active site" description="Electrophile" evidence="9">
    <location>
        <position position="108"/>
    </location>
</feature>
<comment type="pathway">
    <text evidence="1 9 10">Carbohydrate degradation; glycolysis; D-glyceraldehyde 3-phosphate from glycerone phosphate: step 1/1.</text>
</comment>
<name>Q0B082_SYNWW</name>
<comment type="similarity">
    <text evidence="2 9 10">Belongs to the triosephosphate isomerase family.</text>
</comment>
<dbReference type="PANTHER" id="PTHR21139">
    <property type="entry name" value="TRIOSEPHOSPHATE ISOMERASE"/>
    <property type="match status" value="1"/>
</dbReference>
<dbReference type="KEGG" id="swo:Swol_0274"/>
<evidence type="ECO:0000256" key="7">
    <source>
        <dbReference type="ARBA" id="ARBA00023152"/>
    </source>
</evidence>
<feature type="binding site" evidence="9">
    <location>
        <position position="185"/>
    </location>
    <ligand>
        <name>substrate</name>
    </ligand>
</feature>
<comment type="subunit">
    <text evidence="9 10">Homodimer.</text>
</comment>
<feature type="active site" description="Proton acceptor" evidence="9">
    <location>
        <position position="179"/>
    </location>
</feature>
<comment type="pathway">
    <text evidence="9 10">Carbohydrate biosynthesis; gluconeogenesis.</text>
</comment>
<evidence type="ECO:0000256" key="1">
    <source>
        <dbReference type="ARBA" id="ARBA00004680"/>
    </source>
</evidence>
<dbReference type="UniPathway" id="UPA00109">
    <property type="reaction ID" value="UER00189"/>
</dbReference>
<dbReference type="InterPro" id="IPR013785">
    <property type="entry name" value="Aldolase_TIM"/>
</dbReference>
<dbReference type="UniPathway" id="UPA00138"/>
<comment type="function">
    <text evidence="9">Involved in the gluconeogenesis. Catalyzes stereospecifically the conversion of dihydroxyacetone phosphate (DHAP) to D-glyceraldehyde-3-phosphate (G3P).</text>
</comment>
<evidence type="ECO:0000256" key="10">
    <source>
        <dbReference type="RuleBase" id="RU363013"/>
    </source>
</evidence>
<dbReference type="PROSITE" id="PS51440">
    <property type="entry name" value="TIM_2"/>
    <property type="match status" value="1"/>
</dbReference>
<dbReference type="EC" id="5.3.1.1" evidence="3 9"/>
<evidence type="ECO:0000256" key="3">
    <source>
        <dbReference type="ARBA" id="ARBA00011940"/>
    </source>
</evidence>
<organism evidence="11 12">
    <name type="scientific">Syntrophomonas wolfei subsp. wolfei (strain DSM 2245B / Goettingen)</name>
    <dbReference type="NCBI Taxonomy" id="335541"/>
    <lineage>
        <taxon>Bacteria</taxon>
        <taxon>Bacillati</taxon>
        <taxon>Bacillota</taxon>
        <taxon>Clostridia</taxon>
        <taxon>Eubacteriales</taxon>
        <taxon>Syntrophomonadaceae</taxon>
        <taxon>Syntrophomonas</taxon>
    </lineage>
</organism>
<comment type="subcellular location">
    <subcellularLocation>
        <location evidence="9 10">Cytoplasm</location>
    </subcellularLocation>
</comment>
<dbReference type="STRING" id="335541.Swol_0274"/>
<protein>
    <recommendedName>
        <fullName evidence="4 9">Triosephosphate isomerase</fullName>
        <shortName evidence="9">TIM</shortName>
        <shortName evidence="9">TPI</shortName>
        <ecNumber evidence="3 9">5.3.1.1</ecNumber>
    </recommendedName>
    <alternativeName>
        <fullName evidence="9">Triose-phosphate isomerase</fullName>
    </alternativeName>
</protein>
<evidence type="ECO:0000256" key="4">
    <source>
        <dbReference type="ARBA" id="ARBA00019397"/>
    </source>
</evidence>
<dbReference type="InterPro" id="IPR020861">
    <property type="entry name" value="Triosephosphate_isomerase_AS"/>
</dbReference>
<dbReference type="SUPFAM" id="SSF51351">
    <property type="entry name" value="Triosephosphate isomerase (TIM)"/>
    <property type="match status" value="1"/>
</dbReference>
<evidence type="ECO:0000313" key="11">
    <source>
        <dbReference type="EMBL" id="ABI67622.1"/>
    </source>
</evidence>
<feature type="binding site" evidence="9">
    <location>
        <begin position="246"/>
        <end position="247"/>
    </location>
    <ligand>
        <name>substrate</name>
    </ligand>
</feature>
<dbReference type="InterPro" id="IPR000652">
    <property type="entry name" value="Triosephosphate_isomerase"/>
</dbReference>
<dbReference type="GO" id="GO:0019563">
    <property type="term" value="P:glycerol catabolic process"/>
    <property type="evidence" value="ECO:0007669"/>
    <property type="project" value="TreeGrafter"/>
</dbReference>
<dbReference type="Proteomes" id="UP000001968">
    <property type="component" value="Chromosome"/>
</dbReference>
<evidence type="ECO:0000256" key="5">
    <source>
        <dbReference type="ARBA" id="ARBA00022432"/>
    </source>
</evidence>
<keyword evidence="8 9" id="KW-0413">Isomerase</keyword>
<dbReference type="PANTHER" id="PTHR21139:SF42">
    <property type="entry name" value="TRIOSEPHOSPHATE ISOMERASE"/>
    <property type="match status" value="1"/>
</dbReference>
<dbReference type="NCBIfam" id="TIGR00419">
    <property type="entry name" value="tim"/>
    <property type="match status" value="1"/>
</dbReference>
<comment type="catalytic activity">
    <reaction evidence="9 10">
        <text>D-glyceraldehyde 3-phosphate = dihydroxyacetone phosphate</text>
        <dbReference type="Rhea" id="RHEA:18585"/>
        <dbReference type="ChEBI" id="CHEBI:57642"/>
        <dbReference type="ChEBI" id="CHEBI:59776"/>
        <dbReference type="EC" id="5.3.1.1"/>
    </reaction>
</comment>
<dbReference type="GO" id="GO:0005829">
    <property type="term" value="C:cytosol"/>
    <property type="evidence" value="ECO:0007669"/>
    <property type="project" value="TreeGrafter"/>
</dbReference>
<gene>
    <name evidence="9" type="primary">tpiA</name>
    <name evidence="11" type="ordered locus">Swol_0274</name>
</gene>
<dbReference type="EMBL" id="CP000448">
    <property type="protein sequence ID" value="ABI67622.1"/>
    <property type="molecule type" value="Genomic_DNA"/>
</dbReference>
<evidence type="ECO:0000256" key="8">
    <source>
        <dbReference type="ARBA" id="ARBA00023235"/>
    </source>
</evidence>
<reference evidence="12" key="1">
    <citation type="journal article" date="2010" name="Environ. Microbiol.">
        <title>The genome of Syntrophomonas wolfei: new insights into syntrophic metabolism and biohydrogen production.</title>
        <authorList>
            <person name="Sieber J.R."/>
            <person name="Sims D.R."/>
            <person name="Han C."/>
            <person name="Kim E."/>
            <person name="Lykidis A."/>
            <person name="Lapidus A.L."/>
            <person name="McDonnald E."/>
            <person name="Rohlin L."/>
            <person name="Culley D.E."/>
            <person name="Gunsalus R."/>
            <person name="McInerney M.J."/>
        </authorList>
    </citation>
    <scope>NUCLEOTIDE SEQUENCE [LARGE SCALE GENOMIC DNA]</scope>
    <source>
        <strain evidence="12">DSM 2245B / Goettingen</strain>
    </source>
</reference>
<dbReference type="RefSeq" id="WP_011639731.1">
    <property type="nucleotide sequence ID" value="NC_008346.1"/>
</dbReference>
<dbReference type="PROSITE" id="PS00171">
    <property type="entry name" value="TIM_1"/>
    <property type="match status" value="1"/>
</dbReference>
<dbReference type="GO" id="GO:0006094">
    <property type="term" value="P:gluconeogenesis"/>
    <property type="evidence" value="ECO:0007669"/>
    <property type="project" value="UniProtKB-UniRule"/>
</dbReference>
<dbReference type="HAMAP" id="MF_00147_B">
    <property type="entry name" value="TIM_B"/>
    <property type="match status" value="1"/>
</dbReference>
<proteinExistence type="inferred from homology"/>
<dbReference type="HOGENOM" id="CLU_024251_2_3_9"/>
<dbReference type="InterPro" id="IPR035990">
    <property type="entry name" value="TIM_sf"/>
</dbReference>
<dbReference type="GO" id="GO:0046166">
    <property type="term" value="P:glyceraldehyde-3-phosphate biosynthetic process"/>
    <property type="evidence" value="ECO:0007669"/>
    <property type="project" value="TreeGrafter"/>
</dbReference>
<dbReference type="Gene3D" id="3.20.20.70">
    <property type="entry name" value="Aldolase class I"/>
    <property type="match status" value="1"/>
</dbReference>
<evidence type="ECO:0000256" key="9">
    <source>
        <dbReference type="HAMAP-Rule" id="MF_00147"/>
    </source>
</evidence>
<sequence>MGKKLKGGDFLRRRLIAANWKMNKSIREAEDFAREFLQLIPDANSNERPEIVICPPFTTLSTLKSITEDYGVKLGAQNAFWEEKGAYTGEISPSMLLDAACSYVILGHSERRQIMGESNNIINRKVKAAVEAGIIPLLCVGETLQEREKDRAREVVKEQLVKCLKDIKLSGEKLVVAYEPVWAIGTGVNASSDDAQEMIAFIRSCLEKIYSREEADLTRIIYGGSVKEENIAEFLGEADVDGALIGGASLQAESLARIVRLSSNA</sequence>
<keyword evidence="7 9" id="KW-0324">Glycolysis</keyword>
<dbReference type="InterPro" id="IPR022896">
    <property type="entry name" value="TrioseP_Isoase_bac/euk"/>
</dbReference>
<dbReference type="AlphaFoldDB" id="Q0B082"/>
<dbReference type="Pfam" id="PF00121">
    <property type="entry name" value="TIM"/>
    <property type="match status" value="1"/>
</dbReference>
<dbReference type="CDD" id="cd00311">
    <property type="entry name" value="TIM"/>
    <property type="match status" value="1"/>
</dbReference>
<feature type="binding site" evidence="9">
    <location>
        <position position="225"/>
    </location>
    <ligand>
        <name>substrate</name>
    </ligand>
</feature>
<evidence type="ECO:0000313" key="12">
    <source>
        <dbReference type="Proteomes" id="UP000001968"/>
    </source>
</evidence>
<dbReference type="eggNOG" id="COG0149">
    <property type="taxonomic scope" value="Bacteria"/>
</dbReference>
<keyword evidence="6 9" id="KW-0963">Cytoplasm</keyword>
<accession>Q0B082</accession>
<keyword evidence="12" id="KW-1185">Reference proteome</keyword>
<evidence type="ECO:0000256" key="2">
    <source>
        <dbReference type="ARBA" id="ARBA00007422"/>
    </source>
</evidence>